<reference evidence="1" key="1">
    <citation type="submission" date="2020-05" db="EMBL/GenBank/DDBJ databases">
        <authorList>
            <person name="Chiriac C."/>
            <person name="Salcher M."/>
            <person name="Ghai R."/>
            <person name="Kavagutti S V."/>
        </authorList>
    </citation>
    <scope>NUCLEOTIDE SEQUENCE</scope>
</reference>
<proteinExistence type="predicted"/>
<protein>
    <submittedName>
        <fullName evidence="1">Uncharacterized protein</fullName>
    </submittedName>
</protein>
<evidence type="ECO:0000313" key="1">
    <source>
        <dbReference type="EMBL" id="CAB4189239.1"/>
    </source>
</evidence>
<dbReference type="EMBL" id="LR797135">
    <property type="protein sequence ID" value="CAB4189239.1"/>
    <property type="molecule type" value="Genomic_DNA"/>
</dbReference>
<accession>A0A6J5QX49</accession>
<feature type="non-terminal residue" evidence="1">
    <location>
        <position position="1"/>
    </location>
</feature>
<name>A0A6J5QX49_9CAUD</name>
<organism evidence="1">
    <name type="scientific">uncultured Caudovirales phage</name>
    <dbReference type="NCBI Taxonomy" id="2100421"/>
    <lineage>
        <taxon>Viruses</taxon>
        <taxon>Duplodnaviria</taxon>
        <taxon>Heunggongvirae</taxon>
        <taxon>Uroviricota</taxon>
        <taxon>Caudoviricetes</taxon>
        <taxon>Peduoviridae</taxon>
        <taxon>Maltschvirus</taxon>
        <taxon>Maltschvirus maltsch</taxon>
    </lineage>
</organism>
<gene>
    <name evidence="1" type="ORF">UFOVP1184_1</name>
</gene>
<sequence>ALEEYVQALQVTLNVANWKVTITQEASDVEAWADINPSEVAYTAELRVSHDFWNQSAERQREVLIHEMLHIVTARLDQTVEALEEPLGKVAWAIYDRQYEMATERVVDHLAVVFCTMIAPPDFPR</sequence>